<dbReference type="eggNOG" id="COG3077">
    <property type="taxonomic scope" value="Bacteria"/>
</dbReference>
<dbReference type="EMBL" id="JGZL01000012">
    <property type="protein sequence ID" value="KFI87450.1"/>
    <property type="molecule type" value="Genomic_DNA"/>
</dbReference>
<proteinExistence type="predicted"/>
<dbReference type="GO" id="GO:0006355">
    <property type="term" value="P:regulation of DNA-templated transcription"/>
    <property type="evidence" value="ECO:0007669"/>
    <property type="project" value="InterPro"/>
</dbReference>
<sequence>MSTTTVRMDDDLKAEVNAILDSMGLNFNTFVNMASVQLVSQRRIPFEVKAPEPVLPRAGHVAANGVTYRGVDEQGYPVVEVPNAMVLNPSRGADGVAVLPKAWRDGE</sequence>
<dbReference type="STRING" id="78346.BRUM_0588"/>
<dbReference type="InterPro" id="IPR013321">
    <property type="entry name" value="Arc_rbn_hlx_hlx"/>
</dbReference>
<dbReference type="AlphaFoldDB" id="A0A087CW00"/>
<gene>
    <name evidence="1" type="ORF">BRUM_0588</name>
</gene>
<keyword evidence="2" id="KW-1185">Reference proteome</keyword>
<dbReference type="InterPro" id="IPR007337">
    <property type="entry name" value="RelB/DinJ"/>
</dbReference>
<name>A0A087CW00_BIFRU</name>
<evidence type="ECO:0000313" key="2">
    <source>
        <dbReference type="Proteomes" id="UP000029078"/>
    </source>
</evidence>
<dbReference type="Pfam" id="PF04221">
    <property type="entry name" value="RelB"/>
    <property type="match status" value="1"/>
</dbReference>
<reference evidence="1 2" key="1">
    <citation type="submission" date="2014-03" db="EMBL/GenBank/DDBJ databases">
        <title>Genomics of Bifidobacteria.</title>
        <authorList>
            <person name="Ventura M."/>
            <person name="Milani C."/>
            <person name="Lugli G.A."/>
        </authorList>
    </citation>
    <scope>NUCLEOTIDE SEQUENCE [LARGE SCALE GENOMIC DNA]</scope>
    <source>
        <strain evidence="1 2">LMG 21811</strain>
    </source>
</reference>
<protein>
    <submittedName>
        <fullName evidence="1">Addiction module antitoxin, RelB/DinJ family</fullName>
    </submittedName>
</protein>
<dbReference type="Gene3D" id="1.10.1220.10">
    <property type="entry name" value="Met repressor-like"/>
    <property type="match status" value="1"/>
</dbReference>
<comment type="caution">
    <text evidence="1">The sequence shown here is derived from an EMBL/GenBank/DDBJ whole genome shotgun (WGS) entry which is preliminary data.</text>
</comment>
<dbReference type="Proteomes" id="UP000029078">
    <property type="component" value="Unassembled WGS sequence"/>
</dbReference>
<evidence type="ECO:0000313" key="1">
    <source>
        <dbReference type="EMBL" id="KFI87450.1"/>
    </source>
</evidence>
<dbReference type="RefSeq" id="WP_013140191.1">
    <property type="nucleotide sequence ID" value="NZ_CALLHR010000196.1"/>
</dbReference>
<organism evidence="1 2">
    <name type="scientific">Bifidobacterium ruminantium</name>
    <dbReference type="NCBI Taxonomy" id="78346"/>
    <lineage>
        <taxon>Bacteria</taxon>
        <taxon>Bacillati</taxon>
        <taxon>Actinomycetota</taxon>
        <taxon>Actinomycetes</taxon>
        <taxon>Bifidobacteriales</taxon>
        <taxon>Bifidobacteriaceae</taxon>
        <taxon>Bifidobacterium</taxon>
    </lineage>
</organism>
<accession>A0A087CW00</accession>